<dbReference type="RefSeq" id="WP_147932943.1">
    <property type="nucleotide sequence ID" value="NZ_VOXD01000086.1"/>
</dbReference>
<reference evidence="1 2" key="1">
    <citation type="submission" date="2019-08" db="EMBL/GenBank/DDBJ databases">
        <title>Lewinella sp. strain SSH13 Genome sequencing and assembly.</title>
        <authorList>
            <person name="Kim I."/>
        </authorList>
    </citation>
    <scope>NUCLEOTIDE SEQUENCE [LARGE SCALE GENOMIC DNA]</scope>
    <source>
        <strain evidence="1 2">SSH13</strain>
    </source>
</reference>
<name>A0A5C7EZ71_9BACT</name>
<dbReference type="OrthoDB" id="9830052at2"/>
<evidence type="ECO:0000313" key="1">
    <source>
        <dbReference type="EMBL" id="TXF81178.1"/>
    </source>
</evidence>
<proteinExistence type="predicted"/>
<dbReference type="InterPro" id="IPR011047">
    <property type="entry name" value="Quinoprotein_ADH-like_sf"/>
</dbReference>
<dbReference type="Proteomes" id="UP000321907">
    <property type="component" value="Unassembled WGS sequence"/>
</dbReference>
<keyword evidence="2" id="KW-1185">Reference proteome</keyword>
<sequence>MQIRVSSLFIACALICLYSCESTNDSLPVTTAAPASPSLPHYKLITGKPKTVGDITDIAKSVKKIRLSTEVAEKLGYIEHFYVVDQTDLILVDEEAATITRINHDGEIVWRVFSRSDDYRYYTHFDECAFDPFNERIAVHSGREVFLFDFSGNPVSVSKKPSFDYHQLAIASERDVVYSAQGLRNTHIMDESNQLFWVRDSSDPVGLISPVPYAPEYNFVGGMPQFTRMGGRLLYHAVLRDAFYEIDLPNVTPVFTFDLPGSITLEDVMKNQNIDNKLRFLFENNYPVPTSIGADDEMLCITYRHSKSAYLGLLDRKSSEWLINNEILRYDDLVFQAPLIENGRHLLHVMPNYQVAHYAKLAQGASATDTDWQEELSRLDEEYDDTGGKTIFLMEL</sequence>
<dbReference type="SUPFAM" id="SSF50998">
    <property type="entry name" value="Quinoprotein alcohol dehydrogenase-like"/>
    <property type="match status" value="1"/>
</dbReference>
<gene>
    <name evidence="1" type="ORF">FUA23_22070</name>
</gene>
<evidence type="ECO:0000313" key="2">
    <source>
        <dbReference type="Proteomes" id="UP000321907"/>
    </source>
</evidence>
<comment type="caution">
    <text evidence="1">The sequence shown here is derived from an EMBL/GenBank/DDBJ whole genome shotgun (WGS) entry which is preliminary data.</text>
</comment>
<dbReference type="AlphaFoldDB" id="A0A5C7EZ71"/>
<evidence type="ECO:0008006" key="3">
    <source>
        <dbReference type="Google" id="ProtNLM"/>
    </source>
</evidence>
<protein>
    <recommendedName>
        <fullName evidence="3">6-bladed beta-propeller</fullName>
    </recommendedName>
</protein>
<organism evidence="1 2">
    <name type="scientific">Neolewinella aurantiaca</name>
    <dbReference type="NCBI Taxonomy" id="2602767"/>
    <lineage>
        <taxon>Bacteria</taxon>
        <taxon>Pseudomonadati</taxon>
        <taxon>Bacteroidota</taxon>
        <taxon>Saprospiria</taxon>
        <taxon>Saprospirales</taxon>
        <taxon>Lewinellaceae</taxon>
        <taxon>Neolewinella</taxon>
    </lineage>
</organism>
<accession>A0A5C7EZ71</accession>
<dbReference type="EMBL" id="VOXD01000086">
    <property type="protein sequence ID" value="TXF81178.1"/>
    <property type="molecule type" value="Genomic_DNA"/>
</dbReference>